<dbReference type="PANTHER" id="PTHR43071:SF1">
    <property type="entry name" value="2-AMINO-4-HYDROXY-6-HYDROXYMETHYLDIHYDROPTERIDINE PYROPHOSPHOKINASE"/>
    <property type="match status" value="1"/>
</dbReference>
<dbReference type="RefSeq" id="WP_131448502.1">
    <property type="nucleotide sequence ID" value="NZ_SJZB01000047.1"/>
</dbReference>
<evidence type="ECO:0000256" key="7">
    <source>
        <dbReference type="ARBA" id="ARBA00022777"/>
    </source>
</evidence>
<comment type="function">
    <text evidence="10">Catalyzes the transfer of pyrophosphate from adenosine triphosphate (ATP) to 6-hydroxymethyl-7,8-dihydropterin, an enzymatic step in folate biosynthesis pathway.</text>
</comment>
<comment type="caution">
    <text evidence="14">The sequence shown here is derived from an EMBL/GenBank/DDBJ whole genome shotgun (WGS) entry which is preliminary data.</text>
</comment>
<organism evidence="14 15">
    <name type="scientific">Parasulfuritortus cantonensis</name>
    <dbReference type="NCBI Taxonomy" id="2528202"/>
    <lineage>
        <taxon>Bacteria</taxon>
        <taxon>Pseudomonadati</taxon>
        <taxon>Pseudomonadota</taxon>
        <taxon>Betaproteobacteria</taxon>
        <taxon>Nitrosomonadales</taxon>
        <taxon>Thiobacillaceae</taxon>
        <taxon>Parasulfuritortus</taxon>
    </lineage>
</organism>
<evidence type="ECO:0000256" key="6">
    <source>
        <dbReference type="ARBA" id="ARBA00022741"/>
    </source>
</evidence>
<dbReference type="AlphaFoldDB" id="A0A4R1B6K1"/>
<evidence type="ECO:0000256" key="12">
    <source>
        <dbReference type="ARBA" id="ARBA00033413"/>
    </source>
</evidence>
<evidence type="ECO:0000256" key="10">
    <source>
        <dbReference type="ARBA" id="ARBA00029409"/>
    </source>
</evidence>
<dbReference type="CDD" id="cd00483">
    <property type="entry name" value="HPPK"/>
    <property type="match status" value="1"/>
</dbReference>
<keyword evidence="5 14" id="KW-0808">Transferase</keyword>
<dbReference type="NCBIfam" id="TIGR01498">
    <property type="entry name" value="folK"/>
    <property type="match status" value="1"/>
</dbReference>
<dbReference type="Proteomes" id="UP000295443">
    <property type="component" value="Unassembled WGS sequence"/>
</dbReference>
<evidence type="ECO:0000256" key="8">
    <source>
        <dbReference type="ARBA" id="ARBA00022840"/>
    </source>
</evidence>
<evidence type="ECO:0000313" key="15">
    <source>
        <dbReference type="Proteomes" id="UP000295443"/>
    </source>
</evidence>
<keyword evidence="6" id="KW-0547">Nucleotide-binding</keyword>
<sequence length="191" mass="20889">MSRAYIALGGNLDGPARRIERALADLGCLPHCRLLSYSALYRTAPVGYADQPDFVNAVAVLETALLPERLMAELLALEARHGRVRTRRDGPRTLDLDLLLYETHRQCSAALTLPHPRMHLRAFVLVPLLDVAPDCVIPGHGRADRLLARLPERAEVRRLGPAGVDAGYLMLCQLGRGMMVEPAARVANACA</sequence>
<dbReference type="InterPro" id="IPR000550">
    <property type="entry name" value="Hppk"/>
</dbReference>
<dbReference type="Pfam" id="PF01288">
    <property type="entry name" value="HPPK"/>
    <property type="match status" value="1"/>
</dbReference>
<dbReference type="OrthoDB" id="9808041at2"/>
<keyword evidence="8" id="KW-0067">ATP-binding</keyword>
<dbReference type="GO" id="GO:0003848">
    <property type="term" value="F:2-amino-4-hydroxy-6-hydroxymethyldihydropteridine diphosphokinase activity"/>
    <property type="evidence" value="ECO:0007669"/>
    <property type="project" value="UniProtKB-EC"/>
</dbReference>
<dbReference type="GO" id="GO:0005524">
    <property type="term" value="F:ATP binding"/>
    <property type="evidence" value="ECO:0007669"/>
    <property type="project" value="UniProtKB-KW"/>
</dbReference>
<evidence type="ECO:0000256" key="4">
    <source>
        <dbReference type="ARBA" id="ARBA00016218"/>
    </source>
</evidence>
<evidence type="ECO:0000256" key="11">
    <source>
        <dbReference type="ARBA" id="ARBA00029766"/>
    </source>
</evidence>
<feature type="domain" description="7,8-dihydro-6-hydroxymethylpterin-pyrophosphokinase" evidence="13">
    <location>
        <begin position="88"/>
        <end position="99"/>
    </location>
</feature>
<keyword evidence="15" id="KW-1185">Reference proteome</keyword>
<comment type="similarity">
    <text evidence="2">Belongs to the HPPK family.</text>
</comment>
<protein>
    <recommendedName>
        <fullName evidence="4">2-amino-4-hydroxy-6-hydroxymethyldihydropteridine pyrophosphokinase</fullName>
        <ecNumber evidence="3">2.7.6.3</ecNumber>
    </recommendedName>
    <alternativeName>
        <fullName evidence="11">6-hydroxymethyl-7,8-dihydropterin pyrophosphokinase</fullName>
    </alternativeName>
    <alternativeName>
        <fullName evidence="12">7,8-dihydro-6-hydroxymethylpterin-pyrophosphokinase</fullName>
    </alternativeName>
</protein>
<dbReference type="PANTHER" id="PTHR43071">
    <property type="entry name" value="2-AMINO-4-HYDROXY-6-HYDROXYMETHYLDIHYDROPTERIDINE PYROPHOSPHOKINASE"/>
    <property type="match status" value="1"/>
</dbReference>
<accession>A0A4R1B6K1</accession>
<evidence type="ECO:0000256" key="9">
    <source>
        <dbReference type="ARBA" id="ARBA00022909"/>
    </source>
</evidence>
<dbReference type="UniPathway" id="UPA00077">
    <property type="reaction ID" value="UER00155"/>
</dbReference>
<gene>
    <name evidence="14" type="primary">folK</name>
    <name evidence="14" type="ORF">EZJ19_13670</name>
</gene>
<keyword evidence="9" id="KW-0289">Folate biosynthesis</keyword>
<dbReference type="EC" id="2.7.6.3" evidence="3"/>
<evidence type="ECO:0000313" key="14">
    <source>
        <dbReference type="EMBL" id="TCJ11908.1"/>
    </source>
</evidence>
<dbReference type="InterPro" id="IPR035907">
    <property type="entry name" value="Hppk_sf"/>
</dbReference>
<dbReference type="SUPFAM" id="SSF55083">
    <property type="entry name" value="6-hydroxymethyl-7,8-dihydropterin pyrophosphokinase, HPPK"/>
    <property type="match status" value="1"/>
</dbReference>
<keyword evidence="7 14" id="KW-0418">Kinase</keyword>
<dbReference type="GO" id="GO:0046654">
    <property type="term" value="P:tetrahydrofolate biosynthetic process"/>
    <property type="evidence" value="ECO:0007669"/>
    <property type="project" value="UniProtKB-UniPathway"/>
</dbReference>
<dbReference type="GO" id="GO:0016301">
    <property type="term" value="F:kinase activity"/>
    <property type="evidence" value="ECO:0007669"/>
    <property type="project" value="UniProtKB-KW"/>
</dbReference>
<name>A0A4R1B6K1_9PROT</name>
<evidence type="ECO:0000256" key="5">
    <source>
        <dbReference type="ARBA" id="ARBA00022679"/>
    </source>
</evidence>
<reference evidence="14 15" key="1">
    <citation type="submission" date="2019-03" db="EMBL/GenBank/DDBJ databases">
        <title>Genome sequence of Thiobacillaceae bacterium LSR1, a sulfur-oxidizing bacterium isolated from freshwater sediment.</title>
        <authorList>
            <person name="Li S."/>
        </authorList>
    </citation>
    <scope>NUCLEOTIDE SEQUENCE [LARGE SCALE GENOMIC DNA]</scope>
    <source>
        <strain evidence="14 15">LSR1</strain>
    </source>
</reference>
<proteinExistence type="inferred from homology"/>
<dbReference type="GO" id="GO:0046656">
    <property type="term" value="P:folic acid biosynthetic process"/>
    <property type="evidence" value="ECO:0007669"/>
    <property type="project" value="UniProtKB-KW"/>
</dbReference>
<evidence type="ECO:0000256" key="3">
    <source>
        <dbReference type="ARBA" id="ARBA00013253"/>
    </source>
</evidence>
<evidence type="ECO:0000256" key="2">
    <source>
        <dbReference type="ARBA" id="ARBA00005810"/>
    </source>
</evidence>
<comment type="pathway">
    <text evidence="1">Cofactor biosynthesis; tetrahydrofolate biosynthesis; 2-amino-4-hydroxy-6-hydroxymethyl-7,8-dihydropteridine diphosphate from 7,8-dihydroneopterin triphosphate: step 4/4.</text>
</comment>
<evidence type="ECO:0000259" key="13">
    <source>
        <dbReference type="PROSITE" id="PS00794"/>
    </source>
</evidence>
<evidence type="ECO:0000256" key="1">
    <source>
        <dbReference type="ARBA" id="ARBA00005051"/>
    </source>
</evidence>
<dbReference type="EMBL" id="SJZB01000047">
    <property type="protein sequence ID" value="TCJ11908.1"/>
    <property type="molecule type" value="Genomic_DNA"/>
</dbReference>
<dbReference type="PROSITE" id="PS00794">
    <property type="entry name" value="HPPK"/>
    <property type="match status" value="1"/>
</dbReference>
<dbReference type="Gene3D" id="3.30.70.560">
    <property type="entry name" value="7,8-Dihydro-6-hydroxymethylpterin-pyrophosphokinase HPPK"/>
    <property type="match status" value="1"/>
</dbReference>